<name>A0ABM1NGN3_NICVS</name>
<evidence type="ECO:0000256" key="2">
    <source>
        <dbReference type="ARBA" id="ARBA00006289"/>
    </source>
</evidence>
<proteinExistence type="inferred from homology"/>
<feature type="domain" description="NAA35-like N-terminal" evidence="5">
    <location>
        <begin position="135"/>
        <end position="184"/>
    </location>
</feature>
<dbReference type="InterPro" id="IPR007244">
    <property type="entry name" value="Naa35_N"/>
</dbReference>
<dbReference type="InterPro" id="IPR057983">
    <property type="entry name" value="NAA35-like_N"/>
</dbReference>
<dbReference type="PANTHER" id="PTHR21373">
    <property type="entry name" value="GLUCOSE REPRESSIBLE PROTEIN MAK10"/>
    <property type="match status" value="1"/>
</dbReference>
<comment type="subcellular location">
    <subcellularLocation>
        <location evidence="1">Cytoplasm</location>
    </subcellularLocation>
</comment>
<evidence type="ECO:0000256" key="3">
    <source>
        <dbReference type="ARBA" id="ARBA00022490"/>
    </source>
</evidence>
<feature type="domain" description="NAA35-like N-terminal" evidence="5">
    <location>
        <begin position="38"/>
        <end position="131"/>
    </location>
</feature>
<keyword evidence="3" id="KW-0963">Cytoplasm</keyword>
<accession>A0ABM1NGN3</accession>
<evidence type="ECO:0000256" key="4">
    <source>
        <dbReference type="ARBA" id="ARBA00030494"/>
    </source>
</evidence>
<feature type="domain" description="NAA35-like TPR repeats" evidence="6">
    <location>
        <begin position="331"/>
        <end position="713"/>
    </location>
</feature>
<dbReference type="PANTHER" id="PTHR21373:SF0">
    <property type="entry name" value="N-ALPHA-ACETYLTRANSFERASE 35, NATC AUXILIARY SUBUNIT"/>
    <property type="match status" value="1"/>
</dbReference>
<dbReference type="InterPro" id="IPR057982">
    <property type="entry name" value="TPR_NAA35"/>
</dbReference>
<evidence type="ECO:0000313" key="8">
    <source>
        <dbReference type="RefSeq" id="XP_017785983.1"/>
    </source>
</evidence>
<dbReference type="Proteomes" id="UP000695000">
    <property type="component" value="Unplaced"/>
</dbReference>
<keyword evidence="7" id="KW-1185">Reference proteome</keyword>
<dbReference type="GeneID" id="108569087"/>
<comment type="similarity">
    <text evidence="2">Belongs to the MAK10 family.</text>
</comment>
<evidence type="ECO:0000256" key="1">
    <source>
        <dbReference type="ARBA" id="ARBA00004496"/>
    </source>
</evidence>
<evidence type="ECO:0000313" key="7">
    <source>
        <dbReference type="Proteomes" id="UP000695000"/>
    </source>
</evidence>
<evidence type="ECO:0000259" key="5">
    <source>
        <dbReference type="Pfam" id="PF04112"/>
    </source>
</evidence>
<dbReference type="Pfam" id="PF04112">
    <property type="entry name" value="Mak10"/>
    <property type="match status" value="2"/>
</dbReference>
<reference evidence="8" key="1">
    <citation type="submission" date="2025-08" db="UniProtKB">
        <authorList>
            <consortium name="RefSeq"/>
        </authorList>
    </citation>
    <scope>IDENTIFICATION</scope>
    <source>
        <tissue evidence="8">Whole Larva</tissue>
    </source>
</reference>
<organism evidence="7 8">
    <name type="scientific">Nicrophorus vespilloides</name>
    <name type="common">Boreal carrion beetle</name>
    <dbReference type="NCBI Taxonomy" id="110193"/>
    <lineage>
        <taxon>Eukaryota</taxon>
        <taxon>Metazoa</taxon>
        <taxon>Ecdysozoa</taxon>
        <taxon>Arthropoda</taxon>
        <taxon>Hexapoda</taxon>
        <taxon>Insecta</taxon>
        <taxon>Pterygota</taxon>
        <taxon>Neoptera</taxon>
        <taxon>Endopterygota</taxon>
        <taxon>Coleoptera</taxon>
        <taxon>Polyphaga</taxon>
        <taxon>Staphyliniformia</taxon>
        <taxon>Silphidae</taxon>
        <taxon>Nicrophorinae</taxon>
        <taxon>Nicrophorus</taxon>
    </lineage>
</organism>
<protein>
    <recommendedName>
        <fullName evidence="4">Protein MAK10 homolog</fullName>
    </recommendedName>
</protein>
<dbReference type="RefSeq" id="XP_017785983.1">
    <property type="nucleotide sequence ID" value="XM_017930494.1"/>
</dbReference>
<dbReference type="Pfam" id="PF25789">
    <property type="entry name" value="TPR_NAA35"/>
    <property type="match status" value="1"/>
</dbReference>
<evidence type="ECO:0000259" key="6">
    <source>
        <dbReference type="Pfam" id="PF25789"/>
    </source>
</evidence>
<sequence length="717" mass="83126">MEYMEPYNGASCCTPKTQYYWVDITKDFLTSVNDLKLGELLHDSLFGLFEAMSAIEMMDPKMDAGMLCNRGNKKAKTFDQSIEDGSLKLKDISNADLIGIIDTTFACLVSWLEGHSLAQTVFTNLYLHKPYLIEDRALKAFCLSIYKLLEIIKEYIHKAMVCEEEDFQSMQYGYHLYPDISEQRAIGMLQEVEEDLHKRTRAKHNEVQSSIEVEEIVALYSRIKFVRALYQILSIFRQRKDDVQSSSNDVNKLLNQKLKIASDMLFVMNKTVCLGSYSSSSDLSPALGFEPLINQRLLPPTFPRYTKIKPRSEALGYFVNMVERLKGLINVQSIVAYNQALDFFIEFSKESPCILSRSALQLLYVGSYSIIMNAGSPTFKDILKEAAKLFISPPALVSKSILYNQQAKTYVESFFTHCTRPFSNFLQLCGHNRARQRDKLAHLLDEFTALQDEAERVDLHIHNIFMTCNLSRSHLACFGTWILYHTLRIMIMYLLSGFELELYSAHEYYYIYWYMYEFLYGWLVSALTRADSFLAEQELYNELPKYKGSNKKKNKCKKKPRPYLKESLYYQALQNMCGGYYKALMGFRMDGKLQMPHPQFDSEQVRYDHRFGPFQNLLTPPPVHYREFRELTSPERYQQQPVDSSYLYLSGCKHFHQARQLLEGISPAEKEVTDLLKISKTNFVVLKLLAGGHKKDSTKCPEFDFTLSKHFPIFKLS</sequence>
<gene>
    <name evidence="8" type="primary">LOC108569087</name>
</gene>